<evidence type="ECO:0000256" key="7">
    <source>
        <dbReference type="ARBA" id="ARBA00022833"/>
    </source>
</evidence>
<dbReference type="Gene3D" id="3.40.50.10810">
    <property type="entry name" value="Tandem AAA-ATPase domain"/>
    <property type="match status" value="3"/>
</dbReference>
<feature type="region of interest" description="Disordered" evidence="10">
    <location>
        <begin position="459"/>
        <end position="493"/>
    </location>
</feature>
<dbReference type="CDD" id="cd18008">
    <property type="entry name" value="DEXDc_SHPRH-like"/>
    <property type="match status" value="1"/>
</dbReference>
<dbReference type="SMART" id="SM00487">
    <property type="entry name" value="DEXDc"/>
    <property type="match status" value="1"/>
</dbReference>
<sequence length="1880" mass="205260">MMGTARGVKLVLALAVLVHALLSVTAAAADTTPLPLTSGISNEGNDVGGWRAMPDVPGAVLKQQPVGGKNATLTHYETDPTLYDASKILRAVIMVSGIDRVSWNEYIYLNASLARAAQGGVVDPSTVILSAPEFFIFQDAGAYPVDPANGFPTSTALVWADKDWGAGNDAVFPDKALMAGLPYRTSSGRRLRLGKRRDTPSVADGPGVGSFEALDALIDTYLNRTRFPNLNRVVIAGFSLGGQLVQRYSLLRSATDDDDRITYWISSPGSFLYLNSTRPDRIGKSCSSTYNNYKYGLQGIFPGYIRDSSQPVEANNLGKRLASRTVRYLVGLTDTIAGDNSCEANAQGRDHVIKMLNWAQKVAPWLPGAPGDGSLPVNTTLSLIRNVPHLDSQVIQSDPGVVTLFLEDYPSAGKNATAPPSNGLGSGTPEEAANAALPAVQLPGAATLVAMTRAHLTTMPRASRSAAASSSSRVEPAPAPKDQKDDASDEEMVERKPLPAFMAKLNPSLAASFATATPAKRKAKEPDSDSAEKKVKTASTKVPDSPAPSTPKDPAARLKASRVMNRASPSADAARKSDFFEVDGSSPSSSPTKKRSAAAKGKNAKAAADKKDKEAEREVTPPPKDDDENDSDYHDDDDDDDEDDGPVGSQRGAQPKADPNAFRIPIMPPPNQMANHSQNDLSLMAQLSQLAGAILNGSSTAALFKSLTGQQPAASPFAGLFSAINRSGGSASSAAPAAPLVPGQSTLRYVFPLVVKRDAASTAPMGYSSHPVVIPGPDGRDMLYDGANMIGPMTWSGLLSYYVQQKQFTIRDCINLGILRMPAATGLVVAVEIECLNGYQGVTKTIARDTYVKLYRALVDGHVLMMEEFEQLCLALKARFPQAYVATEARHDADIQEVFDEIDNADLYDDPLGGEQPQLDDLFKQMQQSDTINGADALSTLISSKETMLDLATLPQLPDRTARTLRTRGLRTELKAHQSQGVTYMIRQEHPILPQKKTDPCVGLWKKQQSRFGETFYLNVASHRRSRNPGALPRGGILADGMGLGKTLQILALVLADPTGRGVIDEKFKGVLIDEDEQKPVEAPSATNAAVAESSSALAMPGAMPSPSKSQGASAVASSSKSVDADKNHSSSNSKKKGKRKRVNAYKAREVDELDDSFKKTTLIVCPLSVIVNWSQQIEQHCDPKKVKYYVWHGDKLNDRKHDLTQYDFVILTYDTAKREFKQWSEKNKATKTNGRNGGDSGGRANGSHKLQVLSEFDDENVDRKPKLKAAPKVDLKGKGKAKAEPELASDDEDVQVIDYKIGMELTDESEDDWELPTKKSDRSKFPYPLFETKWRRLVLDEGHVCRNPKTKLFDAIKAIQAERVWSVTGTPIVNSTRDLQALVSILRVAPLDDAKAWTKLIDRRIKKGHRAGLNLLQLLIRSHILRRTKAMEDADGQPLVPLPKILYARHQVDLDEATQEFYTEVETAMREVILNWIQLDTLKGSRGHVLVFLSRLRQIACHRGMVPASFLEDIKLKMFEAAQNAGKQDLTEEDVHRLQEQLVAYIEGNEECPICIDVLTDPRITYCGHVFCFECIRTSIMANPACPMDRRELPIDTQLIKPPEQKRITEEADGDVDNDSTPSTPGGELSSIQSAKIEQLVLLLNQTAREDNTIKSLVFSNFVGFLDHIAAALKKAGITYCRFDGSMSVERRNASLEAFSRANPPMRKRPASSLIARLEESQARSQAKAAAKGKLSSKLTKHAERDGLYEPPRVMLLSIGSGALGLNLVQASQVFLMDPWWQSAIEAQAIDRVHRIGQRRDIRVVQMIARGTVEERVLEIQKRKEELIKDAFSSVKNRGKAIDMSHQERETRGLDELVALFGLDKEVVEAVASQEDNFQ</sequence>
<evidence type="ECO:0000313" key="15">
    <source>
        <dbReference type="Proteomes" id="UP001176521"/>
    </source>
</evidence>
<dbReference type="SUPFAM" id="SSF52540">
    <property type="entry name" value="P-loop containing nucleoside triphosphate hydrolases"/>
    <property type="match status" value="2"/>
</dbReference>
<dbReference type="GO" id="GO:0016787">
    <property type="term" value="F:hydrolase activity"/>
    <property type="evidence" value="ECO:0007669"/>
    <property type="project" value="UniProtKB-KW"/>
</dbReference>
<proteinExistence type="inferred from homology"/>
<feature type="compositionally biased region" description="Polar residues" evidence="10">
    <location>
        <begin position="1085"/>
        <end position="1097"/>
    </location>
</feature>
<dbReference type="Proteomes" id="UP001176521">
    <property type="component" value="Unassembled WGS sequence"/>
</dbReference>
<feature type="compositionally biased region" description="Basic and acidic residues" evidence="10">
    <location>
        <begin position="1272"/>
        <end position="1286"/>
    </location>
</feature>
<dbReference type="InterPro" id="IPR001650">
    <property type="entry name" value="Helicase_C-like"/>
</dbReference>
<evidence type="ECO:0000256" key="6">
    <source>
        <dbReference type="ARBA" id="ARBA00022806"/>
    </source>
</evidence>
<keyword evidence="6" id="KW-0347">Helicase</keyword>
<keyword evidence="2" id="KW-0479">Metal-binding</keyword>
<feature type="compositionally biased region" description="Basic and acidic residues" evidence="10">
    <location>
        <begin position="524"/>
        <end position="535"/>
    </location>
</feature>
<dbReference type="PANTHER" id="PTHR45626:SF17">
    <property type="entry name" value="HELICASE-LIKE TRANSCRIPTION FACTOR"/>
    <property type="match status" value="1"/>
</dbReference>
<dbReference type="PROSITE" id="PS51194">
    <property type="entry name" value="HELICASE_CTER"/>
    <property type="match status" value="1"/>
</dbReference>
<keyword evidence="8" id="KW-0067">ATP-binding</keyword>
<dbReference type="SUPFAM" id="SSF57850">
    <property type="entry name" value="RING/U-box"/>
    <property type="match status" value="1"/>
</dbReference>
<keyword evidence="5" id="KW-0378">Hydrolase</keyword>
<dbReference type="InterPro" id="IPR017907">
    <property type="entry name" value="Znf_RING_CS"/>
</dbReference>
<feature type="domain" description="RING-type" evidence="12">
    <location>
        <begin position="1553"/>
        <end position="1591"/>
    </location>
</feature>
<dbReference type="InterPro" id="IPR049730">
    <property type="entry name" value="SNF2/RAD54-like_C"/>
</dbReference>
<dbReference type="GO" id="GO:0006281">
    <property type="term" value="P:DNA repair"/>
    <property type="evidence" value="ECO:0007669"/>
    <property type="project" value="TreeGrafter"/>
</dbReference>
<dbReference type="InterPro" id="IPR027417">
    <property type="entry name" value="P-loop_NTPase"/>
</dbReference>
<dbReference type="SMART" id="SM00490">
    <property type="entry name" value="HELICc"/>
    <property type="match status" value="1"/>
</dbReference>
<dbReference type="Pfam" id="PF13923">
    <property type="entry name" value="zf-C3HC4_2"/>
    <property type="match status" value="1"/>
</dbReference>
<evidence type="ECO:0000256" key="10">
    <source>
        <dbReference type="SAM" id="MobiDB-lite"/>
    </source>
</evidence>
<evidence type="ECO:0000256" key="11">
    <source>
        <dbReference type="SAM" id="SignalP"/>
    </source>
</evidence>
<feature type="region of interest" description="Disordered" evidence="10">
    <location>
        <begin position="1225"/>
        <end position="1288"/>
    </location>
</feature>
<name>A0AAN6GA22_9BASI</name>
<feature type="compositionally biased region" description="Gly residues" evidence="10">
    <location>
        <begin position="1236"/>
        <end position="1245"/>
    </location>
</feature>
<keyword evidence="7" id="KW-0862">Zinc</keyword>
<evidence type="ECO:0000259" key="12">
    <source>
        <dbReference type="PROSITE" id="PS50089"/>
    </source>
</evidence>
<feature type="chain" id="PRO_5042915925" description="RING-type domain-containing protein" evidence="11">
    <location>
        <begin position="30"/>
        <end position="1880"/>
    </location>
</feature>
<dbReference type="InterPro" id="IPR029058">
    <property type="entry name" value="AB_hydrolase_fold"/>
</dbReference>
<evidence type="ECO:0000256" key="1">
    <source>
        <dbReference type="ARBA" id="ARBA00007025"/>
    </source>
</evidence>
<evidence type="ECO:0000256" key="5">
    <source>
        <dbReference type="ARBA" id="ARBA00022801"/>
    </source>
</evidence>
<dbReference type="InterPro" id="IPR050628">
    <property type="entry name" value="SNF2_RAD54_helicase_TF"/>
</dbReference>
<dbReference type="Pfam" id="PF00176">
    <property type="entry name" value="SNF2-rel_dom"/>
    <property type="match status" value="2"/>
</dbReference>
<evidence type="ECO:0000256" key="9">
    <source>
        <dbReference type="PROSITE-ProRule" id="PRU00175"/>
    </source>
</evidence>
<dbReference type="GO" id="GO:0005634">
    <property type="term" value="C:nucleus"/>
    <property type="evidence" value="ECO:0007669"/>
    <property type="project" value="TreeGrafter"/>
</dbReference>
<feature type="domain" description="Helicase C-terminal" evidence="13">
    <location>
        <begin position="1637"/>
        <end position="1844"/>
    </location>
</feature>
<dbReference type="InterPro" id="IPR013083">
    <property type="entry name" value="Znf_RING/FYVE/PHD"/>
</dbReference>
<dbReference type="InterPro" id="IPR038718">
    <property type="entry name" value="SNF2-like_sf"/>
</dbReference>
<evidence type="ECO:0000313" key="14">
    <source>
        <dbReference type="EMBL" id="KAK0529539.1"/>
    </source>
</evidence>
<feature type="region of interest" description="Disordered" evidence="10">
    <location>
        <begin position="514"/>
        <end position="676"/>
    </location>
</feature>
<dbReference type="InterPro" id="IPR014001">
    <property type="entry name" value="Helicase_ATP-bd"/>
</dbReference>
<feature type="compositionally biased region" description="Low complexity" evidence="10">
    <location>
        <begin position="460"/>
        <end position="476"/>
    </location>
</feature>
<feature type="compositionally biased region" description="Low complexity" evidence="10">
    <location>
        <begin position="1113"/>
        <end position="1122"/>
    </location>
</feature>
<dbReference type="PROSITE" id="PS50089">
    <property type="entry name" value="ZF_RING_2"/>
    <property type="match status" value="1"/>
</dbReference>
<evidence type="ECO:0000256" key="3">
    <source>
        <dbReference type="ARBA" id="ARBA00022741"/>
    </source>
</evidence>
<feature type="signal peptide" evidence="11">
    <location>
        <begin position="1"/>
        <end position="29"/>
    </location>
</feature>
<feature type="compositionally biased region" description="Basic residues" evidence="10">
    <location>
        <begin position="1134"/>
        <end position="1144"/>
    </location>
</feature>
<feature type="compositionally biased region" description="Basic and acidic residues" evidence="10">
    <location>
        <begin position="607"/>
        <end position="619"/>
    </location>
</feature>
<dbReference type="PANTHER" id="PTHR45626">
    <property type="entry name" value="TRANSCRIPTION TERMINATION FACTOR 2-RELATED"/>
    <property type="match status" value="1"/>
</dbReference>
<dbReference type="Gene3D" id="3.40.50.300">
    <property type="entry name" value="P-loop containing nucleotide triphosphate hydrolases"/>
    <property type="match status" value="1"/>
</dbReference>
<dbReference type="GO" id="GO:0008094">
    <property type="term" value="F:ATP-dependent activity, acting on DNA"/>
    <property type="evidence" value="ECO:0007669"/>
    <property type="project" value="TreeGrafter"/>
</dbReference>
<keyword evidence="3" id="KW-0547">Nucleotide-binding</keyword>
<dbReference type="Gene3D" id="3.30.40.10">
    <property type="entry name" value="Zinc/RING finger domain, C3HC4 (zinc finger)"/>
    <property type="match status" value="1"/>
</dbReference>
<keyword evidence="4 9" id="KW-0863">Zinc-finger</keyword>
<dbReference type="GO" id="GO:0008270">
    <property type="term" value="F:zinc ion binding"/>
    <property type="evidence" value="ECO:0007669"/>
    <property type="project" value="UniProtKB-KW"/>
</dbReference>
<keyword evidence="15" id="KW-1185">Reference proteome</keyword>
<dbReference type="EMBL" id="JAPDMQ010000240">
    <property type="protein sequence ID" value="KAK0529539.1"/>
    <property type="molecule type" value="Genomic_DNA"/>
</dbReference>
<keyword evidence="11" id="KW-0732">Signal</keyword>
<dbReference type="GO" id="GO:0005524">
    <property type="term" value="F:ATP binding"/>
    <property type="evidence" value="ECO:0007669"/>
    <property type="project" value="UniProtKB-KW"/>
</dbReference>
<reference evidence="14" key="1">
    <citation type="journal article" date="2023" name="PhytoFront">
        <title>Draft Genome Resources of Seven Strains of Tilletia horrida, Causal Agent of Kernel Smut of Rice.</title>
        <authorList>
            <person name="Khanal S."/>
            <person name="Antony Babu S."/>
            <person name="Zhou X.G."/>
        </authorList>
    </citation>
    <scope>NUCLEOTIDE SEQUENCE</scope>
    <source>
        <strain evidence="14">TX3</strain>
    </source>
</reference>
<evidence type="ECO:0000256" key="2">
    <source>
        <dbReference type="ARBA" id="ARBA00022723"/>
    </source>
</evidence>
<dbReference type="Pfam" id="PF00271">
    <property type="entry name" value="Helicase_C"/>
    <property type="match status" value="1"/>
</dbReference>
<comment type="similarity">
    <text evidence="1">Belongs to the SNF2/RAD54 helicase family.</text>
</comment>
<accession>A0AAN6GA22</accession>
<feature type="compositionally biased region" description="Polar residues" evidence="10">
    <location>
        <begin position="1620"/>
        <end position="1631"/>
    </location>
</feature>
<dbReference type="PROSITE" id="PS00518">
    <property type="entry name" value="ZF_RING_1"/>
    <property type="match status" value="1"/>
</dbReference>
<protein>
    <recommendedName>
        <fullName evidence="16">RING-type domain-containing protein</fullName>
    </recommendedName>
</protein>
<dbReference type="InterPro" id="IPR001841">
    <property type="entry name" value="Znf_RING"/>
</dbReference>
<organism evidence="14 15">
    <name type="scientific">Tilletia horrida</name>
    <dbReference type="NCBI Taxonomy" id="155126"/>
    <lineage>
        <taxon>Eukaryota</taxon>
        <taxon>Fungi</taxon>
        <taxon>Dikarya</taxon>
        <taxon>Basidiomycota</taxon>
        <taxon>Ustilaginomycotina</taxon>
        <taxon>Exobasidiomycetes</taxon>
        <taxon>Tilletiales</taxon>
        <taxon>Tilletiaceae</taxon>
        <taxon>Tilletia</taxon>
    </lineage>
</organism>
<dbReference type="Gene3D" id="3.40.50.1820">
    <property type="entry name" value="alpha/beta hydrolase"/>
    <property type="match status" value="1"/>
</dbReference>
<evidence type="ECO:0000256" key="4">
    <source>
        <dbReference type="ARBA" id="ARBA00022771"/>
    </source>
</evidence>
<dbReference type="SMART" id="SM00184">
    <property type="entry name" value="RING"/>
    <property type="match status" value="1"/>
</dbReference>
<evidence type="ECO:0000256" key="8">
    <source>
        <dbReference type="ARBA" id="ARBA00022840"/>
    </source>
</evidence>
<dbReference type="CDD" id="cd18793">
    <property type="entry name" value="SF2_C_SNF"/>
    <property type="match status" value="1"/>
</dbReference>
<feature type="compositionally biased region" description="Acidic residues" evidence="10">
    <location>
        <begin position="625"/>
        <end position="645"/>
    </location>
</feature>
<feature type="region of interest" description="Disordered" evidence="10">
    <location>
        <begin position="1079"/>
        <end position="1144"/>
    </location>
</feature>
<dbReference type="InterPro" id="IPR000330">
    <property type="entry name" value="SNF2_N"/>
</dbReference>
<evidence type="ECO:0000259" key="13">
    <source>
        <dbReference type="PROSITE" id="PS51194"/>
    </source>
</evidence>
<evidence type="ECO:0008006" key="16">
    <source>
        <dbReference type="Google" id="ProtNLM"/>
    </source>
</evidence>
<feature type="region of interest" description="Disordered" evidence="10">
    <location>
        <begin position="1598"/>
        <end position="1631"/>
    </location>
</feature>
<comment type="caution">
    <text evidence="14">The sequence shown here is derived from an EMBL/GenBank/DDBJ whole genome shotgun (WGS) entry which is preliminary data.</text>
</comment>
<gene>
    <name evidence="14" type="ORF">OC842_004203</name>
</gene>
<dbReference type="GO" id="GO:0004386">
    <property type="term" value="F:helicase activity"/>
    <property type="evidence" value="ECO:0007669"/>
    <property type="project" value="UniProtKB-KW"/>
</dbReference>